<evidence type="ECO:0000313" key="2">
    <source>
        <dbReference type="EMBL" id="QDO94241.1"/>
    </source>
</evidence>
<evidence type="ECO:0000259" key="1">
    <source>
        <dbReference type="Pfam" id="PF13302"/>
    </source>
</evidence>
<dbReference type="SUPFAM" id="SSF55729">
    <property type="entry name" value="Acyl-CoA N-acyltransferases (Nat)"/>
    <property type="match status" value="1"/>
</dbReference>
<dbReference type="Gene3D" id="3.40.630.30">
    <property type="match status" value="1"/>
</dbReference>
<name>A0A516GRT6_9FLAO</name>
<dbReference type="InterPro" id="IPR000182">
    <property type="entry name" value="GNAT_dom"/>
</dbReference>
<protein>
    <submittedName>
        <fullName evidence="2">GNAT family N-acetyltransferase</fullName>
    </submittedName>
</protein>
<feature type="domain" description="N-acetyltransferase" evidence="1">
    <location>
        <begin position="8"/>
        <end position="144"/>
    </location>
</feature>
<dbReference type="OrthoDB" id="9788916at2"/>
<accession>A0A516GRT6</accession>
<organism evidence="2 3">
    <name type="scientific">Formosa sediminum</name>
    <dbReference type="NCBI Taxonomy" id="2594004"/>
    <lineage>
        <taxon>Bacteria</taxon>
        <taxon>Pseudomonadati</taxon>
        <taxon>Bacteroidota</taxon>
        <taxon>Flavobacteriia</taxon>
        <taxon>Flavobacteriales</taxon>
        <taxon>Flavobacteriaceae</taxon>
        <taxon>Formosa</taxon>
    </lineage>
</organism>
<dbReference type="InterPro" id="IPR051531">
    <property type="entry name" value="N-acetyltransferase"/>
</dbReference>
<dbReference type="InterPro" id="IPR016181">
    <property type="entry name" value="Acyl_CoA_acyltransferase"/>
</dbReference>
<dbReference type="Proteomes" id="UP000319209">
    <property type="component" value="Chromosome"/>
</dbReference>
<keyword evidence="2" id="KW-0808">Transferase</keyword>
<dbReference type="PANTHER" id="PTHR43792">
    <property type="entry name" value="GNAT FAMILY, PUTATIVE (AFU_ORTHOLOGUE AFUA_3G00765)-RELATED-RELATED"/>
    <property type="match status" value="1"/>
</dbReference>
<proteinExistence type="predicted"/>
<gene>
    <name evidence="2" type="ORF">FNB79_09745</name>
</gene>
<dbReference type="AlphaFoldDB" id="A0A516GRT6"/>
<evidence type="ECO:0000313" key="3">
    <source>
        <dbReference type="Proteomes" id="UP000319209"/>
    </source>
</evidence>
<keyword evidence="3" id="KW-1185">Reference proteome</keyword>
<dbReference type="Pfam" id="PF13302">
    <property type="entry name" value="Acetyltransf_3"/>
    <property type="match status" value="1"/>
</dbReference>
<dbReference type="GO" id="GO:0016747">
    <property type="term" value="F:acyltransferase activity, transferring groups other than amino-acyl groups"/>
    <property type="evidence" value="ECO:0007669"/>
    <property type="project" value="InterPro"/>
</dbReference>
<dbReference type="PANTHER" id="PTHR43792:SF1">
    <property type="entry name" value="N-ACETYLTRANSFERASE DOMAIN-CONTAINING PROTEIN"/>
    <property type="match status" value="1"/>
</dbReference>
<reference evidence="2 3" key="1">
    <citation type="submission" date="2019-07" db="EMBL/GenBank/DDBJ databases">
        <title>Genome sequencing for Formosa sp. PS13.</title>
        <authorList>
            <person name="Park S.-J."/>
        </authorList>
    </citation>
    <scope>NUCLEOTIDE SEQUENCE [LARGE SCALE GENOMIC DNA]</scope>
    <source>
        <strain evidence="2 3">PS13</strain>
    </source>
</reference>
<dbReference type="KEGG" id="fop:FNB79_09745"/>
<dbReference type="RefSeq" id="WP_143381126.1">
    <property type="nucleotide sequence ID" value="NZ_CP041637.1"/>
</dbReference>
<dbReference type="EMBL" id="CP041637">
    <property type="protein sequence ID" value="QDO94241.1"/>
    <property type="molecule type" value="Genomic_DNA"/>
</dbReference>
<sequence length="176" mass="20842">MKIFETERLIIKSLKKADKKYFAELFTDPRILELIPQKAFTENQITERFDKSLNLNLNDLSNRKCACGIFEKGNAELIGLALFLINENDEKELGYRFRVKYWGKGYGTETTKGMLEYYFLKMNESKVTADVNIANVCSVKILDKFMKPVCEFFNKRDNCTDRRYELEKNNWLQQWL</sequence>